<gene>
    <name evidence="2" type="ORF">NDU88_005917</name>
</gene>
<dbReference type="AlphaFoldDB" id="A0AAV7RQP6"/>
<name>A0AAV7RQP6_PLEWA</name>
<feature type="transmembrane region" description="Helical" evidence="1">
    <location>
        <begin position="24"/>
        <end position="43"/>
    </location>
</feature>
<keyword evidence="1" id="KW-1133">Transmembrane helix</keyword>
<evidence type="ECO:0000256" key="1">
    <source>
        <dbReference type="SAM" id="Phobius"/>
    </source>
</evidence>
<evidence type="ECO:0000313" key="2">
    <source>
        <dbReference type="EMBL" id="KAJ1153155.1"/>
    </source>
</evidence>
<dbReference type="EMBL" id="JANPWB010000009">
    <property type="protein sequence ID" value="KAJ1153155.1"/>
    <property type="molecule type" value="Genomic_DNA"/>
</dbReference>
<keyword evidence="1" id="KW-0812">Transmembrane</keyword>
<proteinExistence type="predicted"/>
<evidence type="ECO:0008006" key="4">
    <source>
        <dbReference type="Google" id="ProtNLM"/>
    </source>
</evidence>
<sequence length="62" mass="6308">GTPLPDGARVVLLEPAVFGLSRRALAFLAFFSGGGLAVSLLLAEVAGLKGGGLQNPWTIVFV</sequence>
<reference evidence="2" key="1">
    <citation type="journal article" date="2022" name="bioRxiv">
        <title>Sequencing and chromosome-scale assembly of the giantPleurodeles waltlgenome.</title>
        <authorList>
            <person name="Brown T."/>
            <person name="Elewa A."/>
            <person name="Iarovenko S."/>
            <person name="Subramanian E."/>
            <person name="Araus A.J."/>
            <person name="Petzold A."/>
            <person name="Susuki M."/>
            <person name="Suzuki K.-i.T."/>
            <person name="Hayashi T."/>
            <person name="Toyoda A."/>
            <person name="Oliveira C."/>
            <person name="Osipova E."/>
            <person name="Leigh N.D."/>
            <person name="Simon A."/>
            <person name="Yun M.H."/>
        </authorList>
    </citation>
    <scope>NUCLEOTIDE SEQUENCE</scope>
    <source>
        <strain evidence="2">20211129_DDA</strain>
        <tissue evidence="2">Liver</tissue>
    </source>
</reference>
<comment type="caution">
    <text evidence="2">The sequence shown here is derived from an EMBL/GenBank/DDBJ whole genome shotgun (WGS) entry which is preliminary data.</text>
</comment>
<organism evidence="2 3">
    <name type="scientific">Pleurodeles waltl</name>
    <name type="common">Iberian ribbed newt</name>
    <dbReference type="NCBI Taxonomy" id="8319"/>
    <lineage>
        <taxon>Eukaryota</taxon>
        <taxon>Metazoa</taxon>
        <taxon>Chordata</taxon>
        <taxon>Craniata</taxon>
        <taxon>Vertebrata</taxon>
        <taxon>Euteleostomi</taxon>
        <taxon>Amphibia</taxon>
        <taxon>Batrachia</taxon>
        <taxon>Caudata</taxon>
        <taxon>Salamandroidea</taxon>
        <taxon>Salamandridae</taxon>
        <taxon>Pleurodelinae</taxon>
        <taxon>Pleurodeles</taxon>
    </lineage>
</organism>
<accession>A0AAV7RQP6</accession>
<evidence type="ECO:0000313" key="3">
    <source>
        <dbReference type="Proteomes" id="UP001066276"/>
    </source>
</evidence>
<keyword evidence="1" id="KW-0472">Membrane</keyword>
<dbReference type="Proteomes" id="UP001066276">
    <property type="component" value="Chromosome 5"/>
</dbReference>
<feature type="non-terminal residue" evidence="2">
    <location>
        <position position="1"/>
    </location>
</feature>
<feature type="non-terminal residue" evidence="2">
    <location>
        <position position="62"/>
    </location>
</feature>
<keyword evidence="3" id="KW-1185">Reference proteome</keyword>
<protein>
    <recommendedName>
        <fullName evidence="4">MFS transporter</fullName>
    </recommendedName>
</protein>